<feature type="domain" description="Antistasin-like" evidence="8">
    <location>
        <begin position="893"/>
        <end position="919"/>
    </location>
</feature>
<dbReference type="Proteomes" id="UP000663829">
    <property type="component" value="Unassembled WGS sequence"/>
</dbReference>
<evidence type="ECO:0008006" key="14">
    <source>
        <dbReference type="Google" id="ProtNLM"/>
    </source>
</evidence>
<dbReference type="CDD" id="cd22635">
    <property type="entry name" value="Kunitz_papilin"/>
    <property type="match status" value="1"/>
</dbReference>
<dbReference type="Gene3D" id="4.10.410.10">
    <property type="entry name" value="Pancreatic trypsin inhibitor Kunitz domain"/>
    <property type="match status" value="9"/>
</dbReference>
<comment type="caution">
    <text evidence="10">The sequence shown here is derived from an EMBL/GenBank/DDBJ whole genome shotgun (WGS) entry which is preliminary data.</text>
</comment>
<keyword evidence="1" id="KW-0646">Protease inhibitor</keyword>
<dbReference type="PANTHER" id="PTHR10083">
    <property type="entry name" value="KUNITZ-TYPE PROTEASE INHIBITOR-RELATED"/>
    <property type="match status" value="1"/>
</dbReference>
<dbReference type="Pfam" id="PF02822">
    <property type="entry name" value="Antistasin"/>
    <property type="match status" value="1"/>
</dbReference>
<dbReference type="Pfam" id="PF07679">
    <property type="entry name" value="I-set"/>
    <property type="match status" value="1"/>
</dbReference>
<evidence type="ECO:0000259" key="7">
    <source>
        <dbReference type="PROSITE" id="PS50835"/>
    </source>
</evidence>
<feature type="domain" description="BPTI/Kunitz inhibitor" evidence="6">
    <location>
        <begin position="757"/>
        <end position="807"/>
    </location>
</feature>
<keyword evidence="13" id="KW-1185">Reference proteome</keyword>
<evidence type="ECO:0000256" key="5">
    <source>
        <dbReference type="SAM" id="SignalP"/>
    </source>
</evidence>
<dbReference type="SUPFAM" id="SSF57362">
    <property type="entry name" value="BPTI-like"/>
    <property type="match status" value="9"/>
</dbReference>
<name>A0A813SD69_9BILA</name>
<reference evidence="10" key="1">
    <citation type="submission" date="2021-02" db="EMBL/GenBank/DDBJ databases">
        <authorList>
            <person name="Nowell W R."/>
        </authorList>
    </citation>
    <scope>NUCLEOTIDE SEQUENCE</scope>
</reference>
<evidence type="ECO:0000259" key="8">
    <source>
        <dbReference type="PROSITE" id="PS51252"/>
    </source>
</evidence>
<dbReference type="AlphaFoldDB" id="A0A813SD69"/>
<dbReference type="InterPro" id="IPR007110">
    <property type="entry name" value="Ig-like_dom"/>
</dbReference>
<evidence type="ECO:0000256" key="1">
    <source>
        <dbReference type="ARBA" id="ARBA00022690"/>
    </source>
</evidence>
<dbReference type="PROSITE" id="PS51252">
    <property type="entry name" value="ANTISTASIN"/>
    <property type="match status" value="1"/>
</dbReference>
<dbReference type="InterPro" id="IPR036179">
    <property type="entry name" value="Ig-like_dom_sf"/>
</dbReference>
<dbReference type="InterPro" id="IPR003599">
    <property type="entry name" value="Ig_sub"/>
</dbReference>
<evidence type="ECO:0000313" key="11">
    <source>
        <dbReference type="EMBL" id="CAF3532724.1"/>
    </source>
</evidence>
<dbReference type="PRINTS" id="PR00759">
    <property type="entry name" value="BASICPTASE"/>
</dbReference>
<protein>
    <recommendedName>
        <fullName evidence="14">Papilin</fullName>
    </recommendedName>
</protein>
<dbReference type="EMBL" id="CAJNOK010000443">
    <property type="protein sequence ID" value="CAF0753758.1"/>
    <property type="molecule type" value="Genomic_DNA"/>
</dbReference>
<dbReference type="SMART" id="SM00409">
    <property type="entry name" value="IG"/>
    <property type="match status" value="2"/>
</dbReference>
<dbReference type="EMBL" id="CAJNOQ010000380">
    <property type="protein sequence ID" value="CAF0794482.1"/>
    <property type="molecule type" value="Genomic_DNA"/>
</dbReference>
<accession>A0A813SD69</accession>
<evidence type="ECO:0000259" key="6">
    <source>
        <dbReference type="PROSITE" id="PS50279"/>
    </source>
</evidence>
<feature type="domain" description="BPTI/Kunitz inhibitor" evidence="6">
    <location>
        <begin position="554"/>
        <end position="604"/>
    </location>
</feature>
<dbReference type="InterPro" id="IPR050098">
    <property type="entry name" value="TFPI/VKTCI-like"/>
</dbReference>
<proteinExistence type="predicted"/>
<feature type="domain" description="BPTI/Kunitz inhibitor" evidence="6">
    <location>
        <begin position="675"/>
        <end position="735"/>
    </location>
</feature>
<dbReference type="PROSITE" id="PS00280">
    <property type="entry name" value="BPTI_KUNITZ_1"/>
    <property type="match status" value="5"/>
</dbReference>
<evidence type="ECO:0000313" key="10">
    <source>
        <dbReference type="EMBL" id="CAF0794482.1"/>
    </source>
</evidence>
<dbReference type="InterPro" id="IPR036880">
    <property type="entry name" value="Kunitz_BPTI_sf"/>
</dbReference>
<feature type="domain" description="Ig-like" evidence="7">
    <location>
        <begin position="1068"/>
        <end position="1120"/>
    </location>
</feature>
<dbReference type="InterPro" id="IPR013783">
    <property type="entry name" value="Ig-like_fold"/>
</dbReference>
<dbReference type="OrthoDB" id="4473401at2759"/>
<dbReference type="Pfam" id="PF00014">
    <property type="entry name" value="Kunitz_BPTI"/>
    <property type="match status" value="9"/>
</dbReference>
<evidence type="ECO:0000313" key="12">
    <source>
        <dbReference type="EMBL" id="CAF3579147.1"/>
    </source>
</evidence>
<dbReference type="InterPro" id="IPR003598">
    <property type="entry name" value="Ig_sub2"/>
</dbReference>
<dbReference type="InterPro" id="IPR011061">
    <property type="entry name" value="Hirudin/antistatin"/>
</dbReference>
<feature type="domain" description="BPTI/Kunitz inhibitor" evidence="6">
    <location>
        <begin position="612"/>
        <end position="662"/>
    </location>
</feature>
<dbReference type="PROSITE" id="PS50279">
    <property type="entry name" value="BPTI_KUNITZ_2"/>
    <property type="match status" value="8"/>
</dbReference>
<dbReference type="Gene3D" id="2.60.40.10">
    <property type="entry name" value="Immunoglobulins"/>
    <property type="match status" value="2"/>
</dbReference>
<organism evidence="10 13">
    <name type="scientific">Didymodactylos carnosus</name>
    <dbReference type="NCBI Taxonomy" id="1234261"/>
    <lineage>
        <taxon>Eukaryota</taxon>
        <taxon>Metazoa</taxon>
        <taxon>Spiralia</taxon>
        <taxon>Gnathifera</taxon>
        <taxon>Rotifera</taxon>
        <taxon>Eurotatoria</taxon>
        <taxon>Bdelloidea</taxon>
        <taxon>Philodinida</taxon>
        <taxon>Philodinidae</taxon>
        <taxon>Didymodactylos</taxon>
    </lineage>
</organism>
<dbReference type="InterPro" id="IPR004094">
    <property type="entry name" value="Antistasin-like"/>
</dbReference>
<dbReference type="InterPro" id="IPR013098">
    <property type="entry name" value="Ig_I-set"/>
</dbReference>
<dbReference type="GO" id="GO:0005615">
    <property type="term" value="C:extracellular space"/>
    <property type="evidence" value="ECO:0007669"/>
    <property type="project" value="TreeGrafter"/>
</dbReference>
<keyword evidence="2" id="KW-0722">Serine protease inhibitor</keyword>
<keyword evidence="5" id="KW-0732">Signal</keyword>
<dbReference type="EMBL" id="CAJOBA010000443">
    <property type="protein sequence ID" value="CAF3532724.1"/>
    <property type="molecule type" value="Genomic_DNA"/>
</dbReference>
<feature type="signal peptide" evidence="5">
    <location>
        <begin position="1"/>
        <end position="19"/>
    </location>
</feature>
<dbReference type="GO" id="GO:0004867">
    <property type="term" value="F:serine-type endopeptidase inhibitor activity"/>
    <property type="evidence" value="ECO:0007669"/>
    <property type="project" value="UniProtKB-KW"/>
</dbReference>
<dbReference type="FunFam" id="4.10.410.10:FF:000020">
    <property type="entry name" value="Collagen, type VI, alpha 3"/>
    <property type="match status" value="3"/>
</dbReference>
<feature type="domain" description="BPTI/Kunitz inhibitor" evidence="6">
    <location>
        <begin position="336"/>
        <end position="386"/>
    </location>
</feature>
<feature type="chain" id="PRO_5036409306" description="Papilin" evidence="5">
    <location>
        <begin position="20"/>
        <end position="1195"/>
    </location>
</feature>
<dbReference type="SUPFAM" id="SSF48726">
    <property type="entry name" value="Immunoglobulin"/>
    <property type="match status" value="2"/>
</dbReference>
<dbReference type="PROSITE" id="PS50835">
    <property type="entry name" value="IG_LIKE"/>
    <property type="match status" value="2"/>
</dbReference>
<dbReference type="PANTHER" id="PTHR10083:SF374">
    <property type="entry name" value="BPTI_KUNITZ INHIBITOR DOMAIN-CONTAINING PROTEIN"/>
    <property type="match status" value="1"/>
</dbReference>
<dbReference type="EMBL" id="CAJOBC010000382">
    <property type="protein sequence ID" value="CAF3579147.1"/>
    <property type="molecule type" value="Genomic_DNA"/>
</dbReference>
<dbReference type="Proteomes" id="UP000681722">
    <property type="component" value="Unassembled WGS sequence"/>
</dbReference>
<gene>
    <name evidence="10" type="ORF">GPM918_LOCUS3176</name>
    <name evidence="9" type="ORF">OVA965_LOCUS2165</name>
    <name evidence="12" type="ORF">SRO942_LOCUS3186</name>
    <name evidence="11" type="ORF">TMI583_LOCUS2165</name>
</gene>
<feature type="domain" description="BPTI/Kunitz inhibitor" evidence="6">
    <location>
        <begin position="395"/>
        <end position="445"/>
    </location>
</feature>
<feature type="domain" description="BPTI/Kunitz inhibitor" evidence="6">
    <location>
        <begin position="454"/>
        <end position="504"/>
    </location>
</feature>
<dbReference type="SUPFAM" id="SSF57262">
    <property type="entry name" value="Leech antihemostatic proteins"/>
    <property type="match status" value="1"/>
</dbReference>
<dbReference type="SMART" id="SM00408">
    <property type="entry name" value="IGc2"/>
    <property type="match status" value="2"/>
</dbReference>
<feature type="domain" description="Ig-like" evidence="7">
    <location>
        <begin position="968"/>
        <end position="1063"/>
    </location>
</feature>
<evidence type="ECO:0000313" key="9">
    <source>
        <dbReference type="EMBL" id="CAF0753758.1"/>
    </source>
</evidence>
<evidence type="ECO:0000256" key="2">
    <source>
        <dbReference type="ARBA" id="ARBA00022900"/>
    </source>
</evidence>
<evidence type="ECO:0000313" key="13">
    <source>
        <dbReference type="Proteomes" id="UP000663829"/>
    </source>
</evidence>
<sequence>MKFFLVYITVVILYAFVAAQTVFLNGTDNFTTANVDLSTRATSAIIISTILNISETSNNKTSAIEFNDIQHDILISTTNSYKISNTSIDDENETNFFTVHTTVLNDKSEKNITVPCEQAQYGCCPDQLTAAQGADQQGCILNSFTPKYIFTTTDIKLNSTVPSHNNSGLFIADDKKITELSEQACVHSLYGCCLDGVTKRDGPNDEGCDQVKSTERPVQPNMTKQNEKISVDFNPSTTSIINIALDSTTVLSTQEIYQKNETSLNTTTNFNFQTESTDSDDDTTTQVVQLCDSTQFECCPDGIIPALGPKFEGCNETQVMYVLNVKEPKINLKTVCELEKDTGTCSKYISKWYFDRLQGKCIRFWYGSCEGNLNRFDTEEECLSTCVHPKGIEVCLLPKVVGPCQSGLSRWYHDRDRKVCRQFTYGGCNGNENNFLSEDKCHKACNSSVVIEQCALPSYKGPCNGEFNRYYYDTTYGECRSFIYGGCMKNINNFQTYEECITTCVAPRQKNICLLAKMTGTCQERYSAWYFDILDAECKPFQYSDKTAEILGICHQPMTRGSCDQQITRWYYNSRDQYCYPFQYTGCHGNSNQFETENECRNFCNAKEKDICTIEKDPGPCDQYRIMWYYDQQEKKCKNFYYGSCGGSSNRFSTEQECQLRCVLKLNESSVNSVCVQPLDQGYTCNISSTSTTTASPVSKYYFEPLQQKCISFLFHGCGGNENRFDSEQECKENCSSSMPKLIKESVHTTGEVLDVCDEPKVIGTCSNTTKRWYYDDTVGYCVEFDYSGCDGNRNNFPDRMVCIDACEKQKRHAICHQTKVVGPCQEHMIRWFFDSETKTCQTFTFGGCLGNRNNFENFDKCRYMCWTYLSDEGRSQTRQSAVVANPQSGKACTNLEYCNIPCRYGFDKDTYGCDICKCIDPCQKQRCPLGYECLILDQEQCITPRCAMPKIECRPVQRTDGSSDIKPVLENDGITNVYAQFEENVTLPCSVIQGDPVPVIYWYKERNQLQVHELTSGSITRKLERLPNQSLLIRKVALEDQGLYTCRAINTVGQDIKDIQLDVYGFPMPRIMWLRNNELLTNSTRMTVLADGTLIIHPYQIVDSGPYVCNAINKKETITQVAYLEVKETRQEKTCEDQPAYANCELVLRHNFCDVYFDYCCFTCSQAASESNLQQSSSSPPLPQPMVQKRHLKS</sequence>
<dbReference type="InterPro" id="IPR002223">
    <property type="entry name" value="Kunitz_BPTI"/>
</dbReference>
<evidence type="ECO:0000256" key="4">
    <source>
        <dbReference type="SAM" id="MobiDB-lite"/>
    </source>
</evidence>
<dbReference type="CDD" id="cd00109">
    <property type="entry name" value="Kunitz-type"/>
    <property type="match status" value="4"/>
</dbReference>
<feature type="domain" description="BPTI/Kunitz inhibitor" evidence="6">
    <location>
        <begin position="816"/>
        <end position="866"/>
    </location>
</feature>
<evidence type="ECO:0000256" key="3">
    <source>
        <dbReference type="ARBA" id="ARBA00023157"/>
    </source>
</evidence>
<dbReference type="Proteomes" id="UP000682733">
    <property type="component" value="Unassembled WGS sequence"/>
</dbReference>
<feature type="region of interest" description="Disordered" evidence="4">
    <location>
        <begin position="1174"/>
        <end position="1195"/>
    </location>
</feature>
<keyword evidence="3" id="KW-1015">Disulfide bond</keyword>
<dbReference type="SMART" id="SM00131">
    <property type="entry name" value="KU"/>
    <property type="match status" value="8"/>
</dbReference>
<dbReference type="Proteomes" id="UP000677228">
    <property type="component" value="Unassembled WGS sequence"/>
</dbReference>
<dbReference type="Gene3D" id="2.10.22.10">
    <property type="entry name" value="Antistasin, domain 1"/>
    <property type="match status" value="1"/>
</dbReference>
<dbReference type="InterPro" id="IPR020901">
    <property type="entry name" value="Prtase_inh_Kunz-CS"/>
</dbReference>